<proteinExistence type="predicted"/>
<dbReference type="Proteomes" id="UP001500416">
    <property type="component" value="Unassembled WGS sequence"/>
</dbReference>
<sequence>MKALKLGVVVAAVGLVLVGCGSEWEGDVRLKVVRIVPDPTGKAATRVGMELDESQDKAKAPHTGTYGADLDQLPKDVKVGDVVTCTVKRSDDNGFDGVDPKLSVGPCRAA</sequence>
<evidence type="ECO:0000256" key="1">
    <source>
        <dbReference type="SAM" id="MobiDB-lite"/>
    </source>
</evidence>
<reference evidence="3" key="1">
    <citation type="journal article" date="2019" name="Int. J. Syst. Evol. Microbiol.">
        <title>The Global Catalogue of Microorganisms (GCM) 10K type strain sequencing project: providing services to taxonomists for standard genome sequencing and annotation.</title>
        <authorList>
            <consortium name="The Broad Institute Genomics Platform"/>
            <consortium name="The Broad Institute Genome Sequencing Center for Infectious Disease"/>
            <person name="Wu L."/>
            <person name="Ma J."/>
        </authorList>
    </citation>
    <scope>NUCLEOTIDE SEQUENCE [LARGE SCALE GENOMIC DNA]</scope>
    <source>
        <strain evidence="3">JCM 3380</strain>
    </source>
</reference>
<name>A0ABP3DBJ7_9PSEU</name>
<organism evidence="2 3">
    <name type="scientific">Saccharothrix mutabilis subsp. mutabilis</name>
    <dbReference type="NCBI Taxonomy" id="66855"/>
    <lineage>
        <taxon>Bacteria</taxon>
        <taxon>Bacillati</taxon>
        <taxon>Actinomycetota</taxon>
        <taxon>Actinomycetes</taxon>
        <taxon>Pseudonocardiales</taxon>
        <taxon>Pseudonocardiaceae</taxon>
        <taxon>Saccharothrix</taxon>
    </lineage>
</organism>
<dbReference type="PROSITE" id="PS51257">
    <property type="entry name" value="PROKAR_LIPOPROTEIN"/>
    <property type="match status" value="1"/>
</dbReference>
<evidence type="ECO:0000313" key="3">
    <source>
        <dbReference type="Proteomes" id="UP001500416"/>
    </source>
</evidence>
<evidence type="ECO:0008006" key="4">
    <source>
        <dbReference type="Google" id="ProtNLM"/>
    </source>
</evidence>
<comment type="caution">
    <text evidence="2">The sequence shown here is derived from an EMBL/GenBank/DDBJ whole genome shotgun (WGS) entry which is preliminary data.</text>
</comment>
<feature type="region of interest" description="Disordered" evidence="1">
    <location>
        <begin position="49"/>
        <end position="71"/>
    </location>
</feature>
<gene>
    <name evidence="2" type="ORF">GCM10010492_26580</name>
</gene>
<accession>A0ABP3DBJ7</accession>
<dbReference type="RefSeq" id="WP_343934048.1">
    <property type="nucleotide sequence ID" value="NZ_BAAABU010000004.1"/>
</dbReference>
<keyword evidence="3" id="KW-1185">Reference proteome</keyword>
<evidence type="ECO:0000313" key="2">
    <source>
        <dbReference type="EMBL" id="GAA0226977.1"/>
    </source>
</evidence>
<dbReference type="EMBL" id="BAAABU010000004">
    <property type="protein sequence ID" value="GAA0226977.1"/>
    <property type="molecule type" value="Genomic_DNA"/>
</dbReference>
<feature type="region of interest" description="Disordered" evidence="1">
    <location>
        <begin position="89"/>
        <end position="110"/>
    </location>
</feature>
<protein>
    <recommendedName>
        <fullName evidence="4">Lipoprotein</fullName>
    </recommendedName>
</protein>